<evidence type="ECO:0000313" key="3">
    <source>
        <dbReference type="Proteomes" id="UP000216752"/>
    </source>
</evidence>
<protein>
    <submittedName>
        <fullName evidence="2">Uncharacterized protein</fullName>
    </submittedName>
</protein>
<keyword evidence="1" id="KW-0812">Transmembrane</keyword>
<evidence type="ECO:0000256" key="1">
    <source>
        <dbReference type="SAM" id="Phobius"/>
    </source>
</evidence>
<dbReference type="EMBL" id="CP155573">
    <property type="protein sequence ID" value="XFO66521.1"/>
    <property type="molecule type" value="Genomic_DNA"/>
</dbReference>
<keyword evidence="1" id="KW-0472">Membrane</keyword>
<feature type="transmembrane region" description="Helical" evidence="1">
    <location>
        <begin position="118"/>
        <end position="141"/>
    </location>
</feature>
<proteinExistence type="predicted"/>
<name>A0ABZ3ILF8_9FIRM</name>
<accession>A0ABZ3ILF8</accession>
<evidence type="ECO:0000313" key="2">
    <source>
        <dbReference type="EMBL" id="XFO66521.1"/>
    </source>
</evidence>
<organism evidence="2 3">
    <name type="scientific">Sporomusa silvacetica DSM 10669</name>
    <dbReference type="NCBI Taxonomy" id="1123289"/>
    <lineage>
        <taxon>Bacteria</taxon>
        <taxon>Bacillati</taxon>
        <taxon>Bacillota</taxon>
        <taxon>Negativicutes</taxon>
        <taxon>Selenomonadales</taxon>
        <taxon>Sporomusaceae</taxon>
        <taxon>Sporomusa</taxon>
    </lineage>
</organism>
<gene>
    <name evidence="2" type="ORF">SPSIL_026710</name>
</gene>
<reference evidence="2" key="1">
    <citation type="submission" date="2024-05" db="EMBL/GenBank/DDBJ databases">
        <title>Isolation and characterization of Sporomusa carbonis sp. nov., a carboxydotrophic hydrogenogen in the genus of Sporomusa isolated from a charcoal burning pile.</title>
        <authorList>
            <person name="Boeer T."/>
            <person name="Rosenbaum F."/>
            <person name="Eysell L."/>
            <person name="Mueller V."/>
            <person name="Daniel R."/>
            <person name="Poehlein A."/>
        </authorList>
    </citation>
    <scope>NUCLEOTIDE SEQUENCE [LARGE SCALE GENOMIC DNA]</scope>
    <source>
        <strain evidence="2">DSM 10669</strain>
    </source>
</reference>
<sequence>MLDKYLHLKEKEEDPRKELAKQVIEKYEFEKHDKAKENAIVEVAITERYDSQHMSETSEAATQTEQGKKNAGEAIGNLERILILTLVLQKNYATIGLVLAGKALARYKRLEEKNFAEYFLIGTFTSIIVAFLTGAIIEAIINL</sequence>
<keyword evidence="1" id="KW-1133">Transmembrane helix</keyword>
<keyword evidence="3" id="KW-1185">Reference proteome</keyword>
<dbReference type="Proteomes" id="UP000216752">
    <property type="component" value="Chromosome"/>
</dbReference>